<evidence type="ECO:0000256" key="6">
    <source>
        <dbReference type="ARBA" id="ARBA00023136"/>
    </source>
</evidence>
<comment type="subcellular location">
    <subcellularLocation>
        <location evidence="1">Membrane</location>
        <topology evidence="1">Multi-pass membrane protein</topology>
    </subcellularLocation>
</comment>
<keyword evidence="5 7" id="KW-1133">Transmembrane helix</keyword>
<keyword evidence="10" id="KW-1185">Reference proteome</keyword>
<dbReference type="InterPro" id="IPR029044">
    <property type="entry name" value="Nucleotide-diphossugar_trans"/>
</dbReference>
<dbReference type="PANTHER" id="PTHR48090:SF1">
    <property type="entry name" value="PROPHAGE BACTOPRENOL GLUCOSYL TRANSFERASE HOMOLOG"/>
    <property type="match status" value="1"/>
</dbReference>
<name>A0A845MDG8_9PROT</name>
<dbReference type="SUPFAM" id="SSF53448">
    <property type="entry name" value="Nucleotide-diphospho-sugar transferases"/>
    <property type="match status" value="1"/>
</dbReference>
<evidence type="ECO:0000313" key="9">
    <source>
        <dbReference type="EMBL" id="MZR21735.1"/>
    </source>
</evidence>
<feature type="domain" description="Glycosyltransferase 2-like" evidence="8">
    <location>
        <begin position="4"/>
        <end position="171"/>
    </location>
</feature>
<dbReference type="AlphaFoldDB" id="A0A845MDG8"/>
<evidence type="ECO:0000313" key="10">
    <source>
        <dbReference type="Proteomes" id="UP000445696"/>
    </source>
</evidence>
<dbReference type="Gene3D" id="3.90.550.10">
    <property type="entry name" value="Spore Coat Polysaccharide Biosynthesis Protein SpsA, Chain A"/>
    <property type="match status" value="1"/>
</dbReference>
<dbReference type="GO" id="GO:0005886">
    <property type="term" value="C:plasma membrane"/>
    <property type="evidence" value="ECO:0007669"/>
    <property type="project" value="TreeGrafter"/>
</dbReference>
<keyword evidence="3 9" id="KW-0808">Transferase</keyword>
<dbReference type="PANTHER" id="PTHR48090">
    <property type="entry name" value="UNDECAPRENYL-PHOSPHATE 4-DEOXY-4-FORMAMIDO-L-ARABINOSE TRANSFERASE-RELATED"/>
    <property type="match status" value="1"/>
</dbReference>
<dbReference type="OrthoDB" id="9807795at2"/>
<dbReference type="EMBL" id="WTVA01000002">
    <property type="protein sequence ID" value="MZR21735.1"/>
    <property type="molecule type" value="Genomic_DNA"/>
</dbReference>
<dbReference type="GO" id="GO:0016757">
    <property type="term" value="F:glycosyltransferase activity"/>
    <property type="evidence" value="ECO:0007669"/>
    <property type="project" value="UniProtKB-KW"/>
</dbReference>
<dbReference type="Proteomes" id="UP000445696">
    <property type="component" value="Unassembled WGS sequence"/>
</dbReference>
<comment type="caution">
    <text evidence="9">The sequence shown here is derived from an EMBL/GenBank/DDBJ whole genome shotgun (WGS) entry which is preliminary data.</text>
</comment>
<feature type="transmembrane region" description="Helical" evidence="7">
    <location>
        <begin position="231"/>
        <end position="256"/>
    </location>
</feature>
<evidence type="ECO:0000256" key="3">
    <source>
        <dbReference type="ARBA" id="ARBA00022679"/>
    </source>
</evidence>
<evidence type="ECO:0000256" key="5">
    <source>
        <dbReference type="ARBA" id="ARBA00022989"/>
    </source>
</evidence>
<dbReference type="InterPro" id="IPR001173">
    <property type="entry name" value="Glyco_trans_2-like"/>
</dbReference>
<keyword evidence="4 7" id="KW-0812">Transmembrane</keyword>
<evidence type="ECO:0000259" key="8">
    <source>
        <dbReference type="Pfam" id="PF00535"/>
    </source>
</evidence>
<proteinExistence type="predicted"/>
<evidence type="ECO:0000256" key="4">
    <source>
        <dbReference type="ARBA" id="ARBA00022692"/>
    </source>
</evidence>
<evidence type="ECO:0000256" key="1">
    <source>
        <dbReference type="ARBA" id="ARBA00004141"/>
    </source>
</evidence>
<evidence type="ECO:0000256" key="2">
    <source>
        <dbReference type="ARBA" id="ARBA00022676"/>
    </source>
</evidence>
<dbReference type="CDD" id="cd04187">
    <property type="entry name" value="DPM1_like_bac"/>
    <property type="match status" value="1"/>
</dbReference>
<evidence type="ECO:0000256" key="7">
    <source>
        <dbReference type="SAM" id="Phobius"/>
    </source>
</evidence>
<organism evidence="9 10">
    <name type="scientific">Sneathiella chungangensis</name>
    <dbReference type="NCBI Taxonomy" id="1418234"/>
    <lineage>
        <taxon>Bacteria</taxon>
        <taxon>Pseudomonadati</taxon>
        <taxon>Pseudomonadota</taxon>
        <taxon>Alphaproteobacteria</taxon>
        <taxon>Sneathiellales</taxon>
        <taxon>Sneathiellaceae</taxon>
        <taxon>Sneathiella</taxon>
    </lineage>
</organism>
<dbReference type="RefSeq" id="WP_161338176.1">
    <property type="nucleotide sequence ID" value="NZ_JBHSDG010000001.1"/>
</dbReference>
<reference evidence="9 10" key="1">
    <citation type="journal article" date="2014" name="Int. J. Syst. Evol. Microbiol.">
        <title>Sneathiella chungangensis sp. nov., isolated from a marine sand, and emended description of the genus Sneathiella.</title>
        <authorList>
            <person name="Siamphan C."/>
            <person name="Kim H."/>
            <person name="Lee J.S."/>
            <person name="Kim W."/>
        </authorList>
    </citation>
    <scope>NUCLEOTIDE SEQUENCE [LARGE SCALE GENOMIC DNA]</scope>
    <source>
        <strain evidence="9 10">KCTC 32476</strain>
    </source>
</reference>
<dbReference type="InterPro" id="IPR050256">
    <property type="entry name" value="Glycosyltransferase_2"/>
</dbReference>
<protein>
    <submittedName>
        <fullName evidence="9">Glycosyltransferase</fullName>
    </submittedName>
</protein>
<gene>
    <name evidence="9" type="ORF">GQF03_05280</name>
</gene>
<feature type="transmembrane region" description="Helical" evidence="7">
    <location>
        <begin position="262"/>
        <end position="288"/>
    </location>
</feature>
<accession>A0A845MDG8</accession>
<keyword evidence="6 7" id="KW-0472">Membrane</keyword>
<dbReference type="Pfam" id="PF00535">
    <property type="entry name" value="Glycos_transf_2"/>
    <property type="match status" value="1"/>
</dbReference>
<sequence>MKLSIVATLYKSAPFLDEFYRRCVEAANSLFQDDFEIVLVNDGSPDDSLARAVSLHERDPRVKVLDLSRNFGHHKAMLAGLRYAKGEFIFLIDSDLEEQPEWLANFHGILTEERGIDAVDVVYGVQDKRKGSWFEKASGALFFKVFSYLSEAAIPENLVTARLMRRRYLDALLLHNEREFFIAGLWAVTGFNQKAILVKKLSRGGSNYGLGKKLAFALHHVICFSTVPLKLICFFGLGIASLSAILAIWVILQHIFGGLAEGWPSIVVAICFFGGLNFFGIGVLGLYLGKVFSEVKQRPNAIYRQIYD</sequence>
<keyword evidence="2" id="KW-0328">Glycosyltransferase</keyword>